<accession>A0AAV7QS00</accession>
<evidence type="ECO:0000313" key="1">
    <source>
        <dbReference type="EMBL" id="KAJ1142181.1"/>
    </source>
</evidence>
<name>A0AAV7QS00_PLEWA</name>
<keyword evidence="2" id="KW-1185">Reference proteome</keyword>
<dbReference type="Proteomes" id="UP001066276">
    <property type="component" value="Chromosome 6"/>
</dbReference>
<comment type="caution">
    <text evidence="1">The sequence shown here is derived from an EMBL/GenBank/DDBJ whole genome shotgun (WGS) entry which is preliminary data.</text>
</comment>
<protein>
    <submittedName>
        <fullName evidence="1">Uncharacterized protein</fullName>
    </submittedName>
</protein>
<dbReference type="EMBL" id="JANPWB010000010">
    <property type="protein sequence ID" value="KAJ1142181.1"/>
    <property type="molecule type" value="Genomic_DNA"/>
</dbReference>
<organism evidence="1 2">
    <name type="scientific">Pleurodeles waltl</name>
    <name type="common">Iberian ribbed newt</name>
    <dbReference type="NCBI Taxonomy" id="8319"/>
    <lineage>
        <taxon>Eukaryota</taxon>
        <taxon>Metazoa</taxon>
        <taxon>Chordata</taxon>
        <taxon>Craniata</taxon>
        <taxon>Vertebrata</taxon>
        <taxon>Euteleostomi</taxon>
        <taxon>Amphibia</taxon>
        <taxon>Batrachia</taxon>
        <taxon>Caudata</taxon>
        <taxon>Salamandroidea</taxon>
        <taxon>Salamandridae</taxon>
        <taxon>Pleurodelinae</taxon>
        <taxon>Pleurodeles</taxon>
    </lineage>
</organism>
<dbReference type="AlphaFoldDB" id="A0AAV7QS00"/>
<reference evidence="1" key="1">
    <citation type="journal article" date="2022" name="bioRxiv">
        <title>Sequencing and chromosome-scale assembly of the giantPleurodeles waltlgenome.</title>
        <authorList>
            <person name="Brown T."/>
            <person name="Elewa A."/>
            <person name="Iarovenko S."/>
            <person name="Subramanian E."/>
            <person name="Araus A.J."/>
            <person name="Petzold A."/>
            <person name="Susuki M."/>
            <person name="Suzuki K.-i.T."/>
            <person name="Hayashi T."/>
            <person name="Toyoda A."/>
            <person name="Oliveira C."/>
            <person name="Osipova E."/>
            <person name="Leigh N.D."/>
            <person name="Simon A."/>
            <person name="Yun M.H."/>
        </authorList>
    </citation>
    <scope>NUCLEOTIDE SEQUENCE</scope>
    <source>
        <strain evidence="1">20211129_DDA</strain>
        <tissue evidence="1">Liver</tissue>
    </source>
</reference>
<evidence type="ECO:0000313" key="2">
    <source>
        <dbReference type="Proteomes" id="UP001066276"/>
    </source>
</evidence>
<sequence length="67" mass="7451">MRALVRSAAEVENMVLNSCQEQSPVCQRFSSATSYDEFCEIVRVQVEETAALGAGWSDEFCVKGMQK</sequence>
<gene>
    <name evidence="1" type="ORF">NDU88_008508</name>
</gene>
<proteinExistence type="predicted"/>